<comment type="caution">
    <text evidence="7">The sequence shown here is derived from an EMBL/GenBank/DDBJ whole genome shotgun (WGS) entry which is preliminary data.</text>
</comment>
<dbReference type="Pfam" id="PF02892">
    <property type="entry name" value="zf-BED"/>
    <property type="match status" value="1"/>
</dbReference>
<dbReference type="PROSITE" id="PS50808">
    <property type="entry name" value="ZF_BED"/>
    <property type="match status" value="1"/>
</dbReference>
<dbReference type="InterPro" id="IPR003656">
    <property type="entry name" value="Znf_BED"/>
</dbReference>
<evidence type="ECO:0000256" key="5">
    <source>
        <dbReference type="SAM" id="MobiDB-lite"/>
    </source>
</evidence>
<organism evidence="7 8">
    <name type="scientific">Platanthera zijinensis</name>
    <dbReference type="NCBI Taxonomy" id="2320716"/>
    <lineage>
        <taxon>Eukaryota</taxon>
        <taxon>Viridiplantae</taxon>
        <taxon>Streptophyta</taxon>
        <taxon>Embryophyta</taxon>
        <taxon>Tracheophyta</taxon>
        <taxon>Spermatophyta</taxon>
        <taxon>Magnoliopsida</taxon>
        <taxon>Liliopsida</taxon>
        <taxon>Asparagales</taxon>
        <taxon>Orchidaceae</taxon>
        <taxon>Orchidoideae</taxon>
        <taxon>Orchideae</taxon>
        <taxon>Orchidinae</taxon>
        <taxon>Platanthera</taxon>
    </lineage>
</organism>
<dbReference type="PANTHER" id="PTHR46951:SF2">
    <property type="entry name" value="BED-TYPE DOMAIN-CONTAINING PROTEIN"/>
    <property type="match status" value="1"/>
</dbReference>
<dbReference type="AlphaFoldDB" id="A0AAP0BQ22"/>
<keyword evidence="3" id="KW-0862">Zinc</keyword>
<keyword evidence="1" id="KW-0479">Metal-binding</keyword>
<evidence type="ECO:0000256" key="4">
    <source>
        <dbReference type="PROSITE-ProRule" id="PRU00027"/>
    </source>
</evidence>
<feature type="compositionally biased region" description="Polar residues" evidence="5">
    <location>
        <begin position="1"/>
        <end position="13"/>
    </location>
</feature>
<proteinExistence type="predicted"/>
<dbReference type="Proteomes" id="UP001418222">
    <property type="component" value="Unassembled WGS sequence"/>
</dbReference>
<reference evidence="7 8" key="1">
    <citation type="journal article" date="2022" name="Nat. Plants">
        <title>Genomes of leafy and leafless Platanthera orchids illuminate the evolution of mycoheterotrophy.</title>
        <authorList>
            <person name="Li M.H."/>
            <person name="Liu K.W."/>
            <person name="Li Z."/>
            <person name="Lu H.C."/>
            <person name="Ye Q.L."/>
            <person name="Zhang D."/>
            <person name="Wang J.Y."/>
            <person name="Li Y.F."/>
            <person name="Zhong Z.M."/>
            <person name="Liu X."/>
            <person name="Yu X."/>
            <person name="Liu D.K."/>
            <person name="Tu X.D."/>
            <person name="Liu B."/>
            <person name="Hao Y."/>
            <person name="Liao X.Y."/>
            <person name="Jiang Y.T."/>
            <person name="Sun W.H."/>
            <person name="Chen J."/>
            <person name="Chen Y.Q."/>
            <person name="Ai Y."/>
            <person name="Zhai J.W."/>
            <person name="Wu S.S."/>
            <person name="Zhou Z."/>
            <person name="Hsiao Y.Y."/>
            <person name="Wu W.L."/>
            <person name="Chen Y.Y."/>
            <person name="Lin Y.F."/>
            <person name="Hsu J.L."/>
            <person name="Li C.Y."/>
            <person name="Wang Z.W."/>
            <person name="Zhao X."/>
            <person name="Zhong W.Y."/>
            <person name="Ma X.K."/>
            <person name="Ma L."/>
            <person name="Huang J."/>
            <person name="Chen G.Z."/>
            <person name="Huang M.Z."/>
            <person name="Huang L."/>
            <person name="Peng D.H."/>
            <person name="Luo Y.B."/>
            <person name="Zou S.Q."/>
            <person name="Chen S.P."/>
            <person name="Lan S."/>
            <person name="Tsai W.C."/>
            <person name="Van de Peer Y."/>
            <person name="Liu Z.J."/>
        </authorList>
    </citation>
    <scope>NUCLEOTIDE SEQUENCE [LARGE SCALE GENOMIC DNA]</scope>
    <source>
        <strain evidence="7">Lor287</strain>
    </source>
</reference>
<dbReference type="EMBL" id="JBBWWQ010000005">
    <property type="protein sequence ID" value="KAK8946422.1"/>
    <property type="molecule type" value="Genomic_DNA"/>
</dbReference>
<feature type="region of interest" description="Disordered" evidence="5">
    <location>
        <begin position="1"/>
        <end position="20"/>
    </location>
</feature>
<feature type="domain" description="BED-type" evidence="6">
    <location>
        <begin position="16"/>
        <end position="75"/>
    </location>
</feature>
<feature type="region of interest" description="Disordered" evidence="5">
    <location>
        <begin position="109"/>
        <end position="147"/>
    </location>
</feature>
<evidence type="ECO:0000256" key="2">
    <source>
        <dbReference type="ARBA" id="ARBA00022771"/>
    </source>
</evidence>
<evidence type="ECO:0000313" key="7">
    <source>
        <dbReference type="EMBL" id="KAK8946422.1"/>
    </source>
</evidence>
<keyword evidence="2 4" id="KW-0863">Zinc-finger</keyword>
<name>A0AAP0BQ22_9ASPA</name>
<dbReference type="GO" id="GO:0003677">
    <property type="term" value="F:DNA binding"/>
    <property type="evidence" value="ECO:0007669"/>
    <property type="project" value="InterPro"/>
</dbReference>
<gene>
    <name evidence="7" type="ORF">KSP39_PZI006543</name>
</gene>
<dbReference type="GO" id="GO:0008270">
    <property type="term" value="F:zinc ion binding"/>
    <property type="evidence" value="ECO:0007669"/>
    <property type="project" value="UniProtKB-KW"/>
</dbReference>
<keyword evidence="8" id="KW-1185">Reference proteome</keyword>
<evidence type="ECO:0000259" key="6">
    <source>
        <dbReference type="PROSITE" id="PS50808"/>
    </source>
</evidence>
<evidence type="ECO:0000256" key="3">
    <source>
        <dbReference type="ARBA" id="ARBA00022833"/>
    </source>
</evidence>
<accession>A0AAP0BQ22</accession>
<feature type="compositionally biased region" description="Basic and acidic residues" evidence="5">
    <location>
        <begin position="123"/>
        <end position="134"/>
    </location>
</feature>
<evidence type="ECO:0000256" key="1">
    <source>
        <dbReference type="ARBA" id="ARBA00022723"/>
    </source>
</evidence>
<evidence type="ECO:0000313" key="8">
    <source>
        <dbReference type="Proteomes" id="UP001418222"/>
    </source>
</evidence>
<dbReference type="PANTHER" id="PTHR46951">
    <property type="entry name" value="BED-TYPE DOMAIN-CONTAINING PROTEIN"/>
    <property type="match status" value="1"/>
</dbReference>
<sequence length="147" mass="16021">MEGGDSSNVSTQAIRDKNDPGWAHFSLTKDVNGKNKFRCLHCGSVYSGGGINRMKQHLAGVKGNIAACKKVSLDVRHQMQENLKGISGKKQETQEARENIGIYDEHATEELASAGSQPSRNSITEDKGKRKIDEIDNFFAPRTSAGS</sequence>
<protein>
    <recommendedName>
        <fullName evidence="6">BED-type domain-containing protein</fullName>
    </recommendedName>
</protein>